<reference evidence="3" key="1">
    <citation type="journal article" date="2017" name="bioRxiv">
        <title>Comparative analysis of the genomes of Stylophora pistillata and Acropora digitifera provides evidence for extensive differences between species of corals.</title>
        <authorList>
            <person name="Voolstra C.R."/>
            <person name="Li Y."/>
            <person name="Liew Y.J."/>
            <person name="Baumgarten S."/>
            <person name="Zoccola D."/>
            <person name="Flot J.-F."/>
            <person name="Tambutte S."/>
            <person name="Allemand D."/>
            <person name="Aranda M."/>
        </authorList>
    </citation>
    <scope>NUCLEOTIDE SEQUENCE [LARGE SCALE GENOMIC DNA]</scope>
</reference>
<feature type="compositionally biased region" description="Basic and acidic residues" evidence="1">
    <location>
        <begin position="1110"/>
        <end position="1124"/>
    </location>
</feature>
<feature type="compositionally biased region" description="Polar residues" evidence="1">
    <location>
        <begin position="575"/>
        <end position="586"/>
    </location>
</feature>
<dbReference type="EMBL" id="LSMT01000006">
    <property type="protein sequence ID" value="PFX34078.1"/>
    <property type="molecule type" value="Genomic_DNA"/>
</dbReference>
<feature type="compositionally biased region" description="Polar residues" evidence="1">
    <location>
        <begin position="1151"/>
        <end position="1163"/>
    </location>
</feature>
<dbReference type="STRING" id="50429.A0A2B4SZV2"/>
<feature type="compositionally biased region" description="Polar residues" evidence="1">
    <location>
        <begin position="527"/>
        <end position="536"/>
    </location>
</feature>
<feature type="region of interest" description="Disordered" evidence="1">
    <location>
        <begin position="117"/>
        <end position="215"/>
    </location>
</feature>
<dbReference type="Proteomes" id="UP000225706">
    <property type="component" value="Unassembled WGS sequence"/>
</dbReference>
<feature type="compositionally biased region" description="Low complexity" evidence="1">
    <location>
        <begin position="537"/>
        <end position="553"/>
    </location>
</feature>
<protein>
    <submittedName>
        <fullName evidence="2">Protein NPAT</fullName>
    </submittedName>
</protein>
<feature type="region of interest" description="Disordered" evidence="1">
    <location>
        <begin position="575"/>
        <end position="628"/>
    </location>
</feature>
<accession>A0A2B4SZV2</accession>
<feature type="region of interest" description="Disordered" evidence="1">
    <location>
        <begin position="311"/>
        <end position="361"/>
    </location>
</feature>
<dbReference type="InterPro" id="IPR052850">
    <property type="entry name" value="NPAT_LisH"/>
</dbReference>
<organism evidence="2 3">
    <name type="scientific">Stylophora pistillata</name>
    <name type="common">Smooth cauliflower coral</name>
    <dbReference type="NCBI Taxonomy" id="50429"/>
    <lineage>
        <taxon>Eukaryota</taxon>
        <taxon>Metazoa</taxon>
        <taxon>Cnidaria</taxon>
        <taxon>Anthozoa</taxon>
        <taxon>Hexacorallia</taxon>
        <taxon>Scleractinia</taxon>
        <taxon>Astrocoeniina</taxon>
        <taxon>Pocilloporidae</taxon>
        <taxon>Stylophora</taxon>
    </lineage>
</organism>
<dbReference type="PROSITE" id="PS50896">
    <property type="entry name" value="LISH"/>
    <property type="match status" value="1"/>
</dbReference>
<feature type="compositionally biased region" description="Low complexity" evidence="1">
    <location>
        <begin position="609"/>
        <end position="624"/>
    </location>
</feature>
<dbReference type="GO" id="GO:0005634">
    <property type="term" value="C:nucleus"/>
    <property type="evidence" value="ECO:0007669"/>
    <property type="project" value="TreeGrafter"/>
</dbReference>
<feature type="compositionally biased region" description="Polar residues" evidence="1">
    <location>
        <begin position="502"/>
        <end position="514"/>
    </location>
</feature>
<feature type="region of interest" description="Disordered" evidence="1">
    <location>
        <begin position="1149"/>
        <end position="1230"/>
    </location>
</feature>
<name>A0A2B4SZV2_STYPI</name>
<feature type="compositionally biased region" description="Polar residues" evidence="1">
    <location>
        <begin position="484"/>
        <end position="493"/>
    </location>
</feature>
<feature type="compositionally biased region" description="Polar residues" evidence="1">
    <location>
        <begin position="138"/>
        <end position="153"/>
    </location>
</feature>
<feature type="compositionally biased region" description="Low complexity" evidence="1">
    <location>
        <begin position="161"/>
        <end position="182"/>
    </location>
</feature>
<evidence type="ECO:0000256" key="1">
    <source>
        <dbReference type="SAM" id="MobiDB-lite"/>
    </source>
</evidence>
<gene>
    <name evidence="2" type="primary">NPAT</name>
    <name evidence="2" type="ORF">AWC38_SpisGene976</name>
</gene>
<feature type="compositionally biased region" description="Polar residues" evidence="1">
    <location>
        <begin position="1170"/>
        <end position="1181"/>
    </location>
</feature>
<proteinExistence type="predicted"/>
<evidence type="ECO:0000313" key="3">
    <source>
        <dbReference type="Proteomes" id="UP000225706"/>
    </source>
</evidence>
<dbReference type="PANTHER" id="PTHR15087">
    <property type="entry name" value="PROTEIN NPAT"/>
    <property type="match status" value="1"/>
</dbReference>
<comment type="caution">
    <text evidence="2">The sequence shown here is derived from an EMBL/GenBank/DDBJ whole genome shotgun (WGS) entry which is preliminary data.</text>
</comment>
<feature type="compositionally biased region" description="Basic residues" evidence="1">
    <location>
        <begin position="325"/>
        <end position="338"/>
    </location>
</feature>
<feature type="compositionally biased region" description="Basic and acidic residues" evidence="1">
    <location>
        <begin position="273"/>
        <end position="284"/>
    </location>
</feature>
<dbReference type="OrthoDB" id="5987614at2759"/>
<feature type="compositionally biased region" description="Basic and acidic residues" evidence="1">
    <location>
        <begin position="650"/>
        <end position="676"/>
    </location>
</feature>
<feature type="region of interest" description="Disordered" evidence="1">
    <location>
        <begin position="1110"/>
        <end position="1135"/>
    </location>
</feature>
<feature type="region of interest" description="Disordered" evidence="1">
    <location>
        <begin position="1003"/>
        <end position="1025"/>
    </location>
</feature>
<feature type="region of interest" description="Disordered" evidence="1">
    <location>
        <begin position="649"/>
        <end position="700"/>
    </location>
</feature>
<feature type="region of interest" description="Disordered" evidence="1">
    <location>
        <begin position="266"/>
        <end position="286"/>
    </location>
</feature>
<dbReference type="AlphaFoldDB" id="A0A2B4SZV2"/>
<evidence type="ECO:0000313" key="2">
    <source>
        <dbReference type="EMBL" id="PFX34078.1"/>
    </source>
</evidence>
<sequence>MIEGCIVAKLVLGYLKDEGLYKTCAAFQDECSLFCDDNKELNNVFLTADLKTILDDYSYLRESGRENGMISGPAVLKSLWNDLDVLIGQLKYATIPSSTPKTYTVSQSIRTKRLNYGRSRRSLLPASQEQRTTTTTTSPFLQPTAKPTGNTATPKLPLPRLSTNGSLQNLSLSSNKNSPLGNQFRSHSLVVQNSQSNVSKEQPLTLPRASTPVGSPVSIPSQCIAGDVQAARAVINVTPTQSLITMTDCDELAKSDDIVQDMFDDVTAGDTSRGSEYDQGRMEDTAPPVIVVNEEVGKDQTILNTEEESLAQTHHNLSQDELHLRSPKRKGVQPKKRTPSGSTGTSGAAPNSPSKQVPESAEVEMDLMCSSDGLTPQSFLGTLLSTPLLQEKLAENINKVVGSSRQQSVGDETLIDLTSQSLMTTEDSSSDMPTTSNQGGNDIPVKEILDLMQADPAFDVLFSVFGLDALDALPSTANAPADTSLGTEMSPGSRQPMDSLCVPSSSAAPAQLSGTLGVPSFPDECQSHSGSNVNTNSPTTSVHQSVTSSSSSTSDLHLSATSIVTDALLLLAGSPQKTHSQTQSHFVPSANYRNSEKQLPKTLPEENIQVQRSTNSRQSRVSSSCNQPSLITSAFPHVRALNFNLGRTLESTKRSTKENSKSEKSPRQKMTAEKTKNVSSNKKKRRNIRRSVEAKRSSSSSSANSAVFYSNVQSVVPTTVSTSVNTCAAQPLNNCARPRNLTSSSVVRVVPSGPLGSPILSCSSVMSSVTTPSALSDTVCSSFVRPSLLPDNLIGPSPLHGNLARSSPQPCYPAGPPPCPTPAAVTYVTLGSGPSDSPVTCTNLVTDPFTAPVSVPVTVGRDFQSHDSHPNPESGSPVSVNTFHPIPPTFKFSTSASLHVPSTVTLGNTGYASSHSCCNVTSQHLSNTLAVQASPVNPVVWNTPPSSHLASSVTKQLSLPTNLAYSNPTKKLAVSPLSQPLNTLTPSSATETDQGVLREQFTDSSANNRKSMTAPGRNVNDSSPFGSVTTNVEITTTTASSVASPSLNASSWLQTIAVKHVNSDETQKTTQVVEETILGALNPTPRRTLESTLESQSLRENLACKSIEKSQENTGKANEKHNGEIPHNGSENDFTNSVTIVGRCAEAMESKNGSTDSLTTNPVSGDPTKENSSGMVQSGSRCETDERGSLKQPGKRRRDLLQKEKEKDTRSLSRPSKRSKSKGRNVNFPSDLNVDEFLSKLQYEI</sequence>
<keyword evidence="3" id="KW-1185">Reference proteome</keyword>
<dbReference type="GO" id="GO:0003712">
    <property type="term" value="F:transcription coregulator activity"/>
    <property type="evidence" value="ECO:0007669"/>
    <property type="project" value="TreeGrafter"/>
</dbReference>
<dbReference type="InterPro" id="IPR006594">
    <property type="entry name" value="LisH"/>
</dbReference>
<feature type="compositionally biased region" description="Polar residues" evidence="1">
    <location>
        <begin position="339"/>
        <end position="357"/>
    </location>
</feature>
<feature type="compositionally biased region" description="Basic and acidic residues" evidence="1">
    <location>
        <begin position="1199"/>
        <end position="1211"/>
    </location>
</feature>
<dbReference type="PANTHER" id="PTHR15087:SF14">
    <property type="entry name" value="PROTEIN NPAT"/>
    <property type="match status" value="1"/>
</dbReference>
<feature type="region of interest" description="Disordered" evidence="1">
    <location>
        <begin position="476"/>
        <end position="553"/>
    </location>
</feature>
<feature type="compositionally biased region" description="Low complexity" evidence="1">
    <location>
        <begin position="190"/>
        <end position="199"/>
    </location>
</feature>